<evidence type="ECO:0000256" key="4">
    <source>
        <dbReference type="ARBA" id="ARBA00023159"/>
    </source>
</evidence>
<keyword evidence="4" id="KW-0010">Activator</keyword>
<dbReference type="Proteomes" id="UP001500021">
    <property type="component" value="Unassembled WGS sequence"/>
</dbReference>
<dbReference type="PANTHER" id="PTHR30346:SF26">
    <property type="entry name" value="HYDROGEN PEROXIDE-INDUCIBLE GENES ACTIVATOR"/>
    <property type="match status" value="1"/>
</dbReference>
<evidence type="ECO:0000259" key="6">
    <source>
        <dbReference type="PROSITE" id="PS50931"/>
    </source>
</evidence>
<keyword evidence="2" id="KW-0805">Transcription regulation</keyword>
<evidence type="ECO:0000313" key="7">
    <source>
        <dbReference type="EMBL" id="GAA0813629.1"/>
    </source>
</evidence>
<gene>
    <name evidence="7" type="primary">oxyR</name>
    <name evidence="7" type="ORF">GCM10009111_09290</name>
</gene>
<proteinExistence type="inferred from homology"/>
<evidence type="ECO:0000256" key="5">
    <source>
        <dbReference type="ARBA" id="ARBA00023163"/>
    </source>
</evidence>
<evidence type="ECO:0000256" key="3">
    <source>
        <dbReference type="ARBA" id="ARBA00023125"/>
    </source>
</evidence>
<evidence type="ECO:0000256" key="1">
    <source>
        <dbReference type="ARBA" id="ARBA00009437"/>
    </source>
</evidence>
<sequence>MIKLRDLEYLSAIDEHKHFGQAAQACFVSQPTLSGQLMKLEQQLGLQLVERHRRNVMLTPAGEQLVKDAHKVLQAANDFERSAKALLDPFAGDLHVGLIPTLAPYLLPHIMSGLNKTLPNIKFYLHENQTKVLLEQLDQGKLDVLVLPYLSEMEKFDAYDLFDEPLILATPKNHRLVGKKQLELNDLHGEKILTLADGHCLKDQAMGYCFAAGANEDTSFQATSLETLRYMVGSGMGITLLPALAAYGHAHDESIHYGEFKSPAPIRGISLLVRPNYSRMVCVRKIVASIRDSLNDVVN</sequence>
<name>A0ABN1L4P6_9GAMM</name>
<reference evidence="7 8" key="1">
    <citation type="journal article" date="2019" name="Int. J. Syst. Evol. Microbiol.">
        <title>The Global Catalogue of Microorganisms (GCM) 10K type strain sequencing project: providing services to taxonomists for standard genome sequencing and annotation.</title>
        <authorList>
            <consortium name="The Broad Institute Genomics Platform"/>
            <consortium name="The Broad Institute Genome Sequencing Center for Infectious Disease"/>
            <person name="Wu L."/>
            <person name="Ma J."/>
        </authorList>
    </citation>
    <scope>NUCLEOTIDE SEQUENCE [LARGE SCALE GENOMIC DNA]</scope>
    <source>
        <strain evidence="7 8">JCM 15608</strain>
    </source>
</reference>
<evidence type="ECO:0000313" key="8">
    <source>
        <dbReference type="Proteomes" id="UP001500021"/>
    </source>
</evidence>
<feature type="domain" description="HTH lysR-type" evidence="6">
    <location>
        <begin position="2"/>
        <end position="59"/>
    </location>
</feature>
<evidence type="ECO:0000256" key="2">
    <source>
        <dbReference type="ARBA" id="ARBA00023015"/>
    </source>
</evidence>
<comment type="caution">
    <text evidence="7">The sequence shown here is derived from an EMBL/GenBank/DDBJ whole genome shotgun (WGS) entry which is preliminary data.</text>
</comment>
<dbReference type="EMBL" id="BAAAFA010000002">
    <property type="protein sequence ID" value="GAA0813629.1"/>
    <property type="molecule type" value="Genomic_DNA"/>
</dbReference>
<dbReference type="PROSITE" id="PS50931">
    <property type="entry name" value="HTH_LYSR"/>
    <property type="match status" value="1"/>
</dbReference>
<keyword evidence="3 7" id="KW-0238">DNA-binding</keyword>
<dbReference type="InterPro" id="IPR005119">
    <property type="entry name" value="LysR_subst-bd"/>
</dbReference>
<organism evidence="7 8">
    <name type="scientific">Colwellia asteriadis</name>
    <dbReference type="NCBI Taxonomy" id="517723"/>
    <lineage>
        <taxon>Bacteria</taxon>
        <taxon>Pseudomonadati</taxon>
        <taxon>Pseudomonadota</taxon>
        <taxon>Gammaproteobacteria</taxon>
        <taxon>Alteromonadales</taxon>
        <taxon>Colwelliaceae</taxon>
        <taxon>Colwellia</taxon>
    </lineage>
</organism>
<protein>
    <submittedName>
        <fullName evidence="7">DNA-binding transcriptional regulator OxyR</fullName>
    </submittedName>
</protein>
<keyword evidence="5" id="KW-0804">Transcription</keyword>
<keyword evidence="8" id="KW-1185">Reference proteome</keyword>
<dbReference type="Pfam" id="PF03466">
    <property type="entry name" value="LysR_substrate"/>
    <property type="match status" value="1"/>
</dbReference>
<comment type="similarity">
    <text evidence="1">Belongs to the LysR transcriptional regulatory family.</text>
</comment>
<dbReference type="PANTHER" id="PTHR30346">
    <property type="entry name" value="TRANSCRIPTIONAL DUAL REGULATOR HCAR-RELATED"/>
    <property type="match status" value="1"/>
</dbReference>
<accession>A0ABN1L4P6</accession>
<dbReference type="NCBIfam" id="NF008361">
    <property type="entry name" value="PRK11151.1"/>
    <property type="match status" value="1"/>
</dbReference>
<dbReference type="RefSeq" id="WP_215979865.1">
    <property type="nucleotide sequence ID" value="NZ_BAAAFA010000002.1"/>
</dbReference>
<dbReference type="GO" id="GO:0003677">
    <property type="term" value="F:DNA binding"/>
    <property type="evidence" value="ECO:0007669"/>
    <property type="project" value="UniProtKB-KW"/>
</dbReference>
<dbReference type="InterPro" id="IPR000847">
    <property type="entry name" value="LysR_HTH_N"/>
</dbReference>
<dbReference type="CDD" id="cd08411">
    <property type="entry name" value="PBP2_OxyR"/>
    <property type="match status" value="1"/>
</dbReference>
<dbReference type="Pfam" id="PF00126">
    <property type="entry name" value="HTH_1"/>
    <property type="match status" value="1"/>
</dbReference>